<dbReference type="Gene3D" id="3.30.1250.10">
    <property type="entry name" value="Ribosome maturation protein SBDS, N-terminal domain"/>
    <property type="match status" value="1"/>
</dbReference>
<evidence type="ECO:0000259" key="4">
    <source>
        <dbReference type="Pfam" id="PF20268"/>
    </source>
</evidence>
<dbReference type="Pfam" id="PF20268">
    <property type="entry name" value="SBDS_C"/>
    <property type="match status" value="1"/>
</dbReference>
<dbReference type="InterPro" id="IPR019783">
    <property type="entry name" value="SDO1/SBDS_N"/>
</dbReference>
<dbReference type="AlphaFoldDB" id="A0A0D2WPZ7"/>
<evidence type="ECO:0000313" key="6">
    <source>
        <dbReference type="Proteomes" id="UP000008743"/>
    </source>
</evidence>
<dbReference type="Gene3D" id="3.30.70.240">
    <property type="match status" value="1"/>
</dbReference>
<dbReference type="PANTHER" id="PTHR10927:SF4">
    <property type="entry name" value="RIBOSOME MATURATION PROTEIN SDO1 HOMOLOG"/>
    <property type="match status" value="1"/>
</dbReference>
<dbReference type="PhylomeDB" id="A0A0D2WPZ7"/>
<accession>A0A0D2WPZ7</accession>
<protein>
    <recommendedName>
        <fullName evidence="7">Shwachman-Bodian-Diamond syndrome protein</fullName>
    </recommendedName>
</protein>
<keyword evidence="6" id="KW-1185">Reference proteome</keyword>
<dbReference type="InParanoid" id="A0A0D2WPZ7"/>
<dbReference type="EMBL" id="KE346364">
    <property type="protein sequence ID" value="KJE92923.1"/>
    <property type="molecule type" value="Genomic_DNA"/>
</dbReference>
<organism evidence="5 6">
    <name type="scientific">Capsaspora owczarzaki (strain ATCC 30864)</name>
    <dbReference type="NCBI Taxonomy" id="595528"/>
    <lineage>
        <taxon>Eukaryota</taxon>
        <taxon>Filasterea</taxon>
        <taxon>Capsaspora</taxon>
    </lineage>
</organism>
<dbReference type="NCBIfam" id="TIGR00291">
    <property type="entry name" value="RNA_SBDS"/>
    <property type="match status" value="1"/>
</dbReference>
<dbReference type="Pfam" id="PF01172">
    <property type="entry name" value="SBDS_N"/>
    <property type="match status" value="1"/>
</dbReference>
<feature type="domain" description="Ribosome maturation protein SDO1/SBDS N-terminal" evidence="2">
    <location>
        <begin position="8"/>
        <end position="92"/>
    </location>
</feature>
<gene>
    <name evidence="5" type="ORF">CAOG_003805</name>
</gene>
<dbReference type="Pfam" id="PF09377">
    <property type="entry name" value="SBDS_domain_II"/>
    <property type="match status" value="1"/>
</dbReference>
<dbReference type="InterPro" id="IPR036786">
    <property type="entry name" value="Ribosome_mat_SBDS_N_sf"/>
</dbReference>
<dbReference type="GO" id="GO:0042256">
    <property type="term" value="P:cytosolic ribosome assembly"/>
    <property type="evidence" value="ECO:0007669"/>
    <property type="project" value="InterPro"/>
</dbReference>
<evidence type="ECO:0008006" key="7">
    <source>
        <dbReference type="Google" id="ProtNLM"/>
    </source>
</evidence>
<comment type="similarity">
    <text evidence="1">Belongs to the SDO1/SBDS family.</text>
</comment>
<dbReference type="InterPro" id="IPR039100">
    <property type="entry name" value="Sdo1/SBDS-like"/>
</dbReference>
<sequence length="253" mass="27886">MSAGSDHQLVKYKTGKYAFEVACRPGNVMKWRKGELGWSDVLLVDVVFKQFSKGERANAADLAGAFGTEDNDACLKVICEKGQVAETAAERKEKTDKRRAEIVSYIHKYYVNPTNNLPHPVTRIELALGEMKPRIDPEVPADRQAHDIIKKMVEIIPLKKMEMEGTLFIPHKHLGSAMTVVHKWVQKKGETYNGEGCTMEISVVPGDYDSFIADINKATKGEFQFEVFGASALAANDGGEAAAKKGKGKGRAK</sequence>
<feature type="domain" description="Ribosome maturation protein SDO1/SBDS central" evidence="3">
    <location>
        <begin position="101"/>
        <end position="159"/>
    </location>
</feature>
<dbReference type="eggNOG" id="KOG2917">
    <property type="taxonomic scope" value="Eukaryota"/>
</dbReference>
<dbReference type="InterPro" id="IPR018978">
    <property type="entry name" value="SDO1/SBDS_central"/>
</dbReference>
<dbReference type="InterPro" id="IPR035647">
    <property type="entry name" value="EFG_III/V"/>
</dbReference>
<evidence type="ECO:0000259" key="2">
    <source>
        <dbReference type="Pfam" id="PF01172"/>
    </source>
</evidence>
<dbReference type="Proteomes" id="UP000008743">
    <property type="component" value="Unassembled WGS sequence"/>
</dbReference>
<dbReference type="SUPFAM" id="SSF89895">
    <property type="entry name" value="FYSH domain"/>
    <property type="match status" value="1"/>
</dbReference>
<dbReference type="OrthoDB" id="10253092at2759"/>
<dbReference type="InterPro" id="IPR002140">
    <property type="entry name" value="Sdo1/SBDS"/>
</dbReference>
<dbReference type="STRING" id="595528.A0A0D2WPZ7"/>
<dbReference type="SUPFAM" id="SSF54980">
    <property type="entry name" value="EF-G C-terminal domain-like"/>
    <property type="match status" value="1"/>
</dbReference>
<dbReference type="InterPro" id="IPR037188">
    <property type="entry name" value="Sdo1/SBDS_central_sf"/>
</dbReference>
<feature type="domain" description="Ribosome maturation protein SDO1/SBDS C-terminal" evidence="4">
    <location>
        <begin position="167"/>
        <end position="227"/>
    </location>
</feature>
<evidence type="ECO:0000259" key="3">
    <source>
        <dbReference type="Pfam" id="PF09377"/>
    </source>
</evidence>
<proteinExistence type="inferred from homology"/>
<name>A0A0D2WPZ7_CAPO3</name>
<dbReference type="InterPro" id="IPR046928">
    <property type="entry name" value="SDO1/SBDS_C"/>
</dbReference>
<reference evidence="6" key="1">
    <citation type="submission" date="2011-02" db="EMBL/GenBank/DDBJ databases">
        <title>The Genome Sequence of Capsaspora owczarzaki ATCC 30864.</title>
        <authorList>
            <person name="Russ C."/>
            <person name="Cuomo C."/>
            <person name="Burger G."/>
            <person name="Gray M.W."/>
            <person name="Holland P.W.H."/>
            <person name="King N."/>
            <person name="Lang F.B.F."/>
            <person name="Roger A.J."/>
            <person name="Ruiz-Trillo I."/>
            <person name="Young S.K."/>
            <person name="Zeng Q."/>
            <person name="Gargeya S."/>
            <person name="Alvarado L."/>
            <person name="Berlin A."/>
            <person name="Chapman S.B."/>
            <person name="Chen Z."/>
            <person name="Freedman E."/>
            <person name="Gellesch M."/>
            <person name="Goldberg J."/>
            <person name="Griggs A."/>
            <person name="Gujja S."/>
            <person name="Heilman E."/>
            <person name="Heiman D."/>
            <person name="Howarth C."/>
            <person name="Mehta T."/>
            <person name="Neiman D."/>
            <person name="Pearson M."/>
            <person name="Roberts A."/>
            <person name="Saif S."/>
            <person name="Shea T."/>
            <person name="Shenoy N."/>
            <person name="Sisk P."/>
            <person name="Stolte C."/>
            <person name="Sykes S."/>
            <person name="White J."/>
            <person name="Yandava C."/>
            <person name="Haas B."/>
            <person name="Nusbaum C."/>
            <person name="Birren B."/>
        </authorList>
    </citation>
    <scope>NUCLEOTIDE SEQUENCE</scope>
    <source>
        <strain evidence="6">ATCC 30864</strain>
    </source>
</reference>
<dbReference type="SUPFAM" id="SSF109728">
    <property type="entry name" value="Hypothetical protein AF0491, middle domain"/>
    <property type="match status" value="1"/>
</dbReference>
<evidence type="ECO:0000256" key="1">
    <source>
        <dbReference type="ARBA" id="ARBA00007433"/>
    </source>
</evidence>
<dbReference type="Gene3D" id="1.10.10.900">
    <property type="entry name" value="SBDS protein C-terminal domain, subdomain 1"/>
    <property type="match status" value="1"/>
</dbReference>
<evidence type="ECO:0000313" key="5">
    <source>
        <dbReference type="EMBL" id="KJE92923.1"/>
    </source>
</evidence>
<dbReference type="PANTHER" id="PTHR10927">
    <property type="entry name" value="RIBOSOME MATURATION PROTEIN SBDS"/>
    <property type="match status" value="1"/>
</dbReference>